<evidence type="ECO:0000259" key="1">
    <source>
        <dbReference type="Pfam" id="PF21686"/>
    </source>
</evidence>
<evidence type="ECO:0000313" key="2">
    <source>
        <dbReference type="EMBL" id="MFD1094888.1"/>
    </source>
</evidence>
<dbReference type="InterPro" id="IPR014145">
    <property type="entry name" value="LigD_pol_dom"/>
</dbReference>
<dbReference type="CDD" id="cd04861">
    <property type="entry name" value="LigD_Pol_like"/>
    <property type="match status" value="1"/>
</dbReference>
<dbReference type="PANTHER" id="PTHR42705">
    <property type="entry name" value="BIFUNCTIONAL NON-HOMOLOGOUS END JOINING PROTEIN LIGD"/>
    <property type="match status" value="1"/>
</dbReference>
<accession>A0ABW3NMX6</accession>
<dbReference type="EMBL" id="JBHTLI010000001">
    <property type="protein sequence ID" value="MFD1094888.1"/>
    <property type="molecule type" value="Genomic_DNA"/>
</dbReference>
<dbReference type="Gene3D" id="3.90.920.10">
    <property type="entry name" value="DNA primase, PRIM domain"/>
    <property type="match status" value="1"/>
</dbReference>
<proteinExistence type="predicted"/>
<dbReference type="SUPFAM" id="SSF56747">
    <property type="entry name" value="Prim-pol domain"/>
    <property type="match status" value="1"/>
</dbReference>
<dbReference type="Pfam" id="PF21686">
    <property type="entry name" value="LigD_Prim-Pol"/>
    <property type="match status" value="1"/>
</dbReference>
<dbReference type="InterPro" id="IPR052171">
    <property type="entry name" value="NHEJ_LigD"/>
</dbReference>
<organism evidence="2 3">
    <name type="scientific">Salegentibacter chungangensis</name>
    <dbReference type="NCBI Taxonomy" id="1335724"/>
    <lineage>
        <taxon>Bacteria</taxon>
        <taxon>Pseudomonadati</taxon>
        <taxon>Bacteroidota</taxon>
        <taxon>Flavobacteriia</taxon>
        <taxon>Flavobacteriales</taxon>
        <taxon>Flavobacteriaceae</taxon>
        <taxon>Salegentibacter</taxon>
    </lineage>
</organism>
<dbReference type="RefSeq" id="WP_380743130.1">
    <property type="nucleotide sequence ID" value="NZ_JBHTLI010000001.1"/>
</dbReference>
<keyword evidence="2" id="KW-0436">Ligase</keyword>
<dbReference type="EC" id="6.5.1.1" evidence="2"/>
<feature type="domain" description="DNA ligase D polymerase" evidence="1">
    <location>
        <begin position="24"/>
        <end position="278"/>
    </location>
</feature>
<sequence length="300" mass="34644">MKIENHEIEISNRDKVFFPKESYTKGDLIDYYEQIAETMLPHLKDRPVTMLRFPNGIDDKQFYQKDAPDYFPNWIPRKKIKKQDGGSTAYVICNSKACLVYLANQACITPHIWLSKQDKPDFPDRMIFDLDPADEDFSRVKTAARNLRKLLKEELGLPVYLMTTGSRGLHLVVPLKPEKNFDEVREFAQQLAKYLEEQHPGELTTAIRKEKRGKKLFLDVARNAFGQTTVVPYGVRPKNGAPVATPLDWEELDKPDLHSQSYTIKNIFRRLGSKTDPWKDIEKNAVSIDPAIKKFKSLTD</sequence>
<evidence type="ECO:0000313" key="3">
    <source>
        <dbReference type="Proteomes" id="UP001597131"/>
    </source>
</evidence>
<dbReference type="Proteomes" id="UP001597131">
    <property type="component" value="Unassembled WGS sequence"/>
</dbReference>
<gene>
    <name evidence="2" type="primary">ligD</name>
    <name evidence="2" type="ORF">ACFQ3Q_03925</name>
</gene>
<reference evidence="3" key="1">
    <citation type="journal article" date="2019" name="Int. J. Syst. Evol. Microbiol.">
        <title>The Global Catalogue of Microorganisms (GCM) 10K type strain sequencing project: providing services to taxonomists for standard genome sequencing and annotation.</title>
        <authorList>
            <consortium name="The Broad Institute Genomics Platform"/>
            <consortium name="The Broad Institute Genome Sequencing Center for Infectious Disease"/>
            <person name="Wu L."/>
            <person name="Ma J."/>
        </authorList>
    </citation>
    <scope>NUCLEOTIDE SEQUENCE [LARGE SCALE GENOMIC DNA]</scope>
    <source>
        <strain evidence="3">CCUG 64793</strain>
    </source>
</reference>
<name>A0ABW3NMX6_9FLAO</name>
<dbReference type="PANTHER" id="PTHR42705:SF2">
    <property type="entry name" value="BIFUNCTIONAL NON-HOMOLOGOUS END JOINING PROTEIN LIGD"/>
    <property type="match status" value="1"/>
</dbReference>
<keyword evidence="3" id="KW-1185">Reference proteome</keyword>
<dbReference type="NCBIfam" id="TIGR02778">
    <property type="entry name" value="ligD_pol"/>
    <property type="match status" value="1"/>
</dbReference>
<protein>
    <submittedName>
        <fullName evidence="2">Non-homologous end-joining DNA ligase</fullName>
        <ecNumber evidence="2">6.5.1.1</ecNumber>
    </submittedName>
</protein>
<comment type="caution">
    <text evidence="2">The sequence shown here is derived from an EMBL/GenBank/DDBJ whole genome shotgun (WGS) entry which is preliminary data.</text>
</comment>
<dbReference type="GO" id="GO:0003910">
    <property type="term" value="F:DNA ligase (ATP) activity"/>
    <property type="evidence" value="ECO:0007669"/>
    <property type="project" value="UniProtKB-EC"/>
</dbReference>